<accession>A0AAD5GJM1</accession>
<comment type="caution">
    <text evidence="1">The sequence shown here is derived from an EMBL/GenBank/DDBJ whole genome shotgun (WGS) entry which is preliminary data.</text>
</comment>
<keyword evidence="2" id="KW-1185">Reference proteome</keyword>
<dbReference type="EMBL" id="JAMZMK010007957">
    <property type="protein sequence ID" value="KAI7742586.1"/>
    <property type="molecule type" value="Genomic_DNA"/>
</dbReference>
<gene>
    <name evidence="1" type="ORF">M8C21_011620</name>
</gene>
<evidence type="ECO:0000313" key="1">
    <source>
        <dbReference type="EMBL" id="KAI7742586.1"/>
    </source>
</evidence>
<feature type="non-terminal residue" evidence="1">
    <location>
        <position position="1"/>
    </location>
</feature>
<dbReference type="Proteomes" id="UP001206925">
    <property type="component" value="Unassembled WGS sequence"/>
</dbReference>
<organism evidence="1 2">
    <name type="scientific">Ambrosia artemisiifolia</name>
    <name type="common">Common ragweed</name>
    <dbReference type="NCBI Taxonomy" id="4212"/>
    <lineage>
        <taxon>Eukaryota</taxon>
        <taxon>Viridiplantae</taxon>
        <taxon>Streptophyta</taxon>
        <taxon>Embryophyta</taxon>
        <taxon>Tracheophyta</taxon>
        <taxon>Spermatophyta</taxon>
        <taxon>Magnoliopsida</taxon>
        <taxon>eudicotyledons</taxon>
        <taxon>Gunneridae</taxon>
        <taxon>Pentapetalae</taxon>
        <taxon>asterids</taxon>
        <taxon>campanulids</taxon>
        <taxon>Asterales</taxon>
        <taxon>Asteraceae</taxon>
        <taxon>Asteroideae</taxon>
        <taxon>Heliantheae alliance</taxon>
        <taxon>Heliantheae</taxon>
        <taxon>Ambrosia</taxon>
    </lineage>
</organism>
<name>A0AAD5GJM1_AMBAR</name>
<reference evidence="1" key="1">
    <citation type="submission" date="2022-06" db="EMBL/GenBank/DDBJ databases">
        <title>Uncovering the hologenomic basis of an extraordinary plant invasion.</title>
        <authorList>
            <person name="Bieker V.C."/>
            <person name="Martin M.D."/>
            <person name="Gilbert T."/>
            <person name="Hodgins K."/>
            <person name="Battlay P."/>
            <person name="Petersen B."/>
            <person name="Wilson J."/>
        </authorList>
    </citation>
    <scope>NUCLEOTIDE SEQUENCE</scope>
    <source>
        <strain evidence="1">AA19_3_7</strain>
        <tissue evidence="1">Leaf</tissue>
    </source>
</reference>
<evidence type="ECO:0000313" key="2">
    <source>
        <dbReference type="Proteomes" id="UP001206925"/>
    </source>
</evidence>
<protein>
    <submittedName>
        <fullName evidence="1">Uncharacterized protein</fullName>
    </submittedName>
</protein>
<proteinExistence type="predicted"/>
<dbReference type="AlphaFoldDB" id="A0AAD5GJM1"/>
<sequence length="81" mass="8936">DYDGADEAWSNVIGIYETRGSWQMPVVVMAKSKGARAKVDHWHTPAWVRHLRGRDTCVGPGRDKLLKKVVAAANGSMDSDI</sequence>